<evidence type="ECO:0000259" key="1">
    <source>
        <dbReference type="Pfam" id="PF12937"/>
    </source>
</evidence>
<proteinExistence type="predicted"/>
<feature type="domain" description="F-box" evidence="1">
    <location>
        <begin position="95"/>
        <end position="168"/>
    </location>
</feature>
<dbReference type="Pfam" id="PF12937">
    <property type="entry name" value="F-box-like"/>
    <property type="match status" value="1"/>
</dbReference>
<name>A0AAD7J3T6_9AGAR</name>
<comment type="caution">
    <text evidence="2">The sequence shown here is derived from an EMBL/GenBank/DDBJ whole genome shotgun (WGS) entry which is preliminary data.</text>
</comment>
<sequence length="585" mass="65796">MDSSEPPTYSYGPFLPGKLPDSLERAELQTILRSNGRCTPSDALNYGRQIAPTLAKVAEYDVEIAKLQAILTRMGGDRSVLQYHADACDSVSAPIRRLPNEMLLEIFDSCSPLQHPTYYDDWKEYHNEEPSSKIQRPTPRYRYLLQLAQVCASWHGLIMGLPALWAKIEVDFTSLISQTNSKPILAAEILAISRVFLERSGIAPLEIHFRGHDFGHVPYGSVLGLMARQSNRWTHVQIWPHYNSKTVDNFAVLASIRGNLRLLRSLHISNLPDDCNFFEMAPRLTELTLEEPIAPHPKLPWGQIHTLSYAQLFSDELGTALSHLSCCPQLVKLAILRLYVSDRDELVVLPSVVSDVQSFAFGFNLESYSASREQSTTVTGLLGCLTLRRAHTLRFKTVEEAPLFWHHIAFLALCARSSLHDTLRILEIPNLMISAAQLLECLSGLPRLGMLSISDPNHCPGSFRLSITEDNNLDKFLVNDILLRGLTLTPDSEVLVPHLHTFDCKTFMQFEDSSYLDFIASRVGPGRNATGPFQSSILYFCDVQVNSTLAQGLAGFILRQELRSRLECDFLNRHWPGEPSHQTNM</sequence>
<keyword evidence="3" id="KW-1185">Reference proteome</keyword>
<dbReference type="Proteomes" id="UP001215598">
    <property type="component" value="Unassembled WGS sequence"/>
</dbReference>
<evidence type="ECO:0000313" key="2">
    <source>
        <dbReference type="EMBL" id="KAJ7753800.1"/>
    </source>
</evidence>
<protein>
    <recommendedName>
        <fullName evidence="1">F-box domain-containing protein</fullName>
    </recommendedName>
</protein>
<reference evidence="2" key="1">
    <citation type="submission" date="2023-03" db="EMBL/GenBank/DDBJ databases">
        <title>Massive genome expansion in bonnet fungi (Mycena s.s.) driven by repeated elements and novel gene families across ecological guilds.</title>
        <authorList>
            <consortium name="Lawrence Berkeley National Laboratory"/>
            <person name="Harder C.B."/>
            <person name="Miyauchi S."/>
            <person name="Viragh M."/>
            <person name="Kuo A."/>
            <person name="Thoen E."/>
            <person name="Andreopoulos B."/>
            <person name="Lu D."/>
            <person name="Skrede I."/>
            <person name="Drula E."/>
            <person name="Henrissat B."/>
            <person name="Morin E."/>
            <person name="Kohler A."/>
            <person name="Barry K."/>
            <person name="LaButti K."/>
            <person name="Morin E."/>
            <person name="Salamov A."/>
            <person name="Lipzen A."/>
            <person name="Mereny Z."/>
            <person name="Hegedus B."/>
            <person name="Baldrian P."/>
            <person name="Stursova M."/>
            <person name="Weitz H."/>
            <person name="Taylor A."/>
            <person name="Grigoriev I.V."/>
            <person name="Nagy L.G."/>
            <person name="Martin F."/>
            <person name="Kauserud H."/>
        </authorList>
    </citation>
    <scope>NUCLEOTIDE SEQUENCE</scope>
    <source>
        <strain evidence="2">CBHHK182m</strain>
    </source>
</reference>
<organism evidence="2 3">
    <name type="scientific">Mycena metata</name>
    <dbReference type="NCBI Taxonomy" id="1033252"/>
    <lineage>
        <taxon>Eukaryota</taxon>
        <taxon>Fungi</taxon>
        <taxon>Dikarya</taxon>
        <taxon>Basidiomycota</taxon>
        <taxon>Agaricomycotina</taxon>
        <taxon>Agaricomycetes</taxon>
        <taxon>Agaricomycetidae</taxon>
        <taxon>Agaricales</taxon>
        <taxon>Marasmiineae</taxon>
        <taxon>Mycenaceae</taxon>
        <taxon>Mycena</taxon>
    </lineage>
</organism>
<dbReference type="AlphaFoldDB" id="A0AAD7J3T6"/>
<dbReference type="EMBL" id="JARKIB010000054">
    <property type="protein sequence ID" value="KAJ7753800.1"/>
    <property type="molecule type" value="Genomic_DNA"/>
</dbReference>
<dbReference type="Gene3D" id="1.20.1280.50">
    <property type="match status" value="1"/>
</dbReference>
<gene>
    <name evidence="2" type="ORF">B0H16DRAFT_1459273</name>
</gene>
<evidence type="ECO:0000313" key="3">
    <source>
        <dbReference type="Proteomes" id="UP001215598"/>
    </source>
</evidence>
<accession>A0AAD7J3T6</accession>
<dbReference type="InterPro" id="IPR001810">
    <property type="entry name" value="F-box_dom"/>
</dbReference>